<dbReference type="AlphaFoldDB" id="A0A5C4R142"/>
<evidence type="ECO:0000313" key="1">
    <source>
        <dbReference type="EMBL" id="TNH37494.1"/>
    </source>
</evidence>
<reference evidence="1 2" key="1">
    <citation type="submission" date="2019-06" db="EMBL/GenBank/DDBJ databases">
        <authorList>
            <person name="Li J."/>
        </authorList>
    </citation>
    <scope>NUCLEOTIDE SEQUENCE [LARGE SCALE GENOMIC DNA]</scope>
    <source>
        <strain evidence="1 2">CGMCC 1.8012</strain>
    </source>
</reference>
<evidence type="ECO:0000313" key="2">
    <source>
        <dbReference type="Proteomes" id="UP000304880"/>
    </source>
</evidence>
<accession>A0A5C4R142</accession>
<proteinExistence type="predicted"/>
<organism evidence="1 2">
    <name type="scientific">Paracoccus haeundaensis</name>
    <dbReference type="NCBI Taxonomy" id="225362"/>
    <lineage>
        <taxon>Bacteria</taxon>
        <taxon>Pseudomonadati</taxon>
        <taxon>Pseudomonadota</taxon>
        <taxon>Alphaproteobacteria</taxon>
        <taxon>Rhodobacterales</taxon>
        <taxon>Paracoccaceae</taxon>
        <taxon>Paracoccus</taxon>
    </lineage>
</organism>
<keyword evidence="2" id="KW-1185">Reference proteome</keyword>
<gene>
    <name evidence="1" type="ORF">FHD67_20045</name>
</gene>
<comment type="caution">
    <text evidence="1">The sequence shown here is derived from an EMBL/GenBank/DDBJ whole genome shotgun (WGS) entry which is preliminary data.</text>
</comment>
<dbReference type="EMBL" id="VDDC01000090">
    <property type="protein sequence ID" value="TNH37494.1"/>
    <property type="molecule type" value="Genomic_DNA"/>
</dbReference>
<name>A0A5C4R142_9RHOB</name>
<dbReference type="Proteomes" id="UP000304880">
    <property type="component" value="Unassembled WGS sequence"/>
</dbReference>
<protein>
    <submittedName>
        <fullName evidence="1">Uncharacterized protein</fullName>
    </submittedName>
</protein>
<sequence>MKITHTESTFTMSGTHWAGTYPIEELTVQLAFYRRMRTDFPKSGTAYNASIEGLEALALKLGVQIPMEVNP</sequence>